<feature type="region of interest" description="Disordered" evidence="1">
    <location>
        <begin position="64"/>
        <end position="83"/>
    </location>
</feature>
<organism evidence="2 3">
    <name type="scientific">Thanatephorus cucumeris (strain AG1-IB / isolate 7/3/14)</name>
    <name type="common">Lettuce bottom rot fungus</name>
    <name type="synonym">Rhizoctonia solani</name>
    <dbReference type="NCBI Taxonomy" id="1108050"/>
    <lineage>
        <taxon>Eukaryota</taxon>
        <taxon>Fungi</taxon>
        <taxon>Dikarya</taxon>
        <taxon>Basidiomycota</taxon>
        <taxon>Agaricomycotina</taxon>
        <taxon>Agaricomycetes</taxon>
        <taxon>Cantharellales</taxon>
        <taxon>Ceratobasidiaceae</taxon>
        <taxon>Rhizoctonia</taxon>
        <taxon>Rhizoctonia solani AG-1</taxon>
    </lineage>
</organism>
<evidence type="ECO:0000256" key="1">
    <source>
        <dbReference type="SAM" id="MobiDB-lite"/>
    </source>
</evidence>
<dbReference type="EMBL" id="CAOJ01019125">
    <property type="protein sequence ID" value="CCO38210.1"/>
    <property type="molecule type" value="Genomic_DNA"/>
</dbReference>
<evidence type="ECO:0000313" key="2">
    <source>
        <dbReference type="EMBL" id="CCO38210.1"/>
    </source>
</evidence>
<dbReference type="Proteomes" id="UP000012065">
    <property type="component" value="Unassembled WGS sequence"/>
</dbReference>
<dbReference type="AlphaFoldDB" id="M5CFR5"/>
<name>M5CFR5_THACB</name>
<comment type="caution">
    <text evidence="2">The sequence shown here is derived from an EMBL/GenBank/DDBJ whole genome shotgun (WGS) entry which is preliminary data.</text>
</comment>
<protein>
    <submittedName>
        <fullName evidence="2">Uncharacterized protein</fullName>
    </submittedName>
</protein>
<accession>M5CFR5</accession>
<gene>
    <name evidence="2" type="ORF">BN14_12377</name>
</gene>
<reference evidence="2 3" key="1">
    <citation type="journal article" date="2013" name="J. Biotechnol.">
        <title>Establishment and interpretation of the genome sequence of the phytopathogenic fungus Rhizoctonia solani AG1-IB isolate 7/3/14.</title>
        <authorList>
            <person name="Wibberg D.W."/>
            <person name="Jelonek L.J."/>
            <person name="Rupp O.R."/>
            <person name="Hennig M.H."/>
            <person name="Eikmeyer F.E."/>
            <person name="Goesmann A.G."/>
            <person name="Hartmann A.H."/>
            <person name="Borriss R.B."/>
            <person name="Grosch R.G."/>
            <person name="Puehler A.P."/>
            <person name="Schlueter A.S."/>
        </authorList>
    </citation>
    <scope>NUCLEOTIDE SEQUENCE [LARGE SCALE GENOMIC DNA]</scope>
    <source>
        <strain evidence="3">AG1-IB / isolate 7/3/14</strain>
    </source>
</reference>
<sequence length="83" mass="9062">MYLPSAENVTEKIASIAWSALAAAMREPSGENVTDQTALVGVFQGALSRDMECSVFQTLTVPSHEQDRMRVPSGENKAEETQF</sequence>
<proteinExistence type="predicted"/>
<dbReference type="HOGENOM" id="CLU_2544190_0_0_1"/>
<evidence type="ECO:0000313" key="3">
    <source>
        <dbReference type="Proteomes" id="UP000012065"/>
    </source>
</evidence>